<dbReference type="GO" id="GO:0006281">
    <property type="term" value="P:DNA repair"/>
    <property type="evidence" value="ECO:0007669"/>
    <property type="project" value="UniProtKB-KW"/>
</dbReference>
<dbReference type="Gene3D" id="3.40.50.300">
    <property type="entry name" value="P-loop containing nucleotide triphosphate hydrolases"/>
    <property type="match status" value="1"/>
</dbReference>
<proteinExistence type="inferred from homology"/>
<dbReference type="EC" id="5.6.2.3" evidence="1"/>
<keyword evidence="1" id="KW-0233">DNA recombination</keyword>
<keyword evidence="1" id="KW-0378">Hydrolase</keyword>
<dbReference type="InterPro" id="IPR010285">
    <property type="entry name" value="DNA_helicase_pif1-like_DEAD"/>
</dbReference>
<dbReference type="InterPro" id="IPR051055">
    <property type="entry name" value="PIF1_helicase"/>
</dbReference>
<dbReference type="PANTHER" id="PTHR47642">
    <property type="entry name" value="ATP-DEPENDENT DNA HELICASE"/>
    <property type="match status" value="1"/>
</dbReference>
<dbReference type="GO" id="GO:0006310">
    <property type="term" value="P:DNA recombination"/>
    <property type="evidence" value="ECO:0007669"/>
    <property type="project" value="UniProtKB-KW"/>
</dbReference>
<feature type="region of interest" description="Disordered" evidence="2">
    <location>
        <begin position="1923"/>
        <end position="1986"/>
    </location>
</feature>
<dbReference type="InterPro" id="IPR046700">
    <property type="entry name" value="DUF6570"/>
</dbReference>
<dbReference type="Pfam" id="PF14214">
    <property type="entry name" value="Helitron_like_N"/>
    <property type="match status" value="1"/>
</dbReference>
<keyword evidence="1" id="KW-0347">Helicase</keyword>
<feature type="compositionally biased region" description="Basic and acidic residues" evidence="2">
    <location>
        <begin position="1923"/>
        <end position="1946"/>
    </location>
</feature>
<comment type="caution">
    <text evidence="6">The sequence shown here is derived from an EMBL/GenBank/DDBJ whole genome shotgun (WGS) entry which is preliminary data.</text>
</comment>
<keyword evidence="1" id="KW-0227">DNA damage</keyword>
<dbReference type="GO" id="GO:0043139">
    <property type="term" value="F:5'-3' DNA helicase activity"/>
    <property type="evidence" value="ECO:0007669"/>
    <property type="project" value="UniProtKB-EC"/>
</dbReference>
<evidence type="ECO:0000313" key="7">
    <source>
        <dbReference type="Proteomes" id="UP000077521"/>
    </source>
</evidence>
<evidence type="ECO:0000259" key="3">
    <source>
        <dbReference type="Pfam" id="PF05970"/>
    </source>
</evidence>
<keyword evidence="1" id="KW-0067">ATP-binding</keyword>
<comment type="catalytic activity">
    <reaction evidence="1">
        <text>ATP + H2O = ADP + phosphate + H(+)</text>
        <dbReference type="Rhea" id="RHEA:13065"/>
        <dbReference type="ChEBI" id="CHEBI:15377"/>
        <dbReference type="ChEBI" id="CHEBI:15378"/>
        <dbReference type="ChEBI" id="CHEBI:30616"/>
        <dbReference type="ChEBI" id="CHEBI:43474"/>
        <dbReference type="ChEBI" id="CHEBI:456216"/>
        <dbReference type="EC" id="5.6.2.3"/>
    </reaction>
</comment>
<reference evidence="6" key="2">
    <citation type="journal article" date="2019" name="IMA Fungus">
        <title>Genome sequencing and comparison of five Tilletia species to identify candidate genes for the detection of regulated species infecting wheat.</title>
        <authorList>
            <person name="Nguyen H.D.T."/>
            <person name="Sultana T."/>
            <person name="Kesanakurti P."/>
            <person name="Hambleton S."/>
        </authorList>
    </citation>
    <scope>NUCLEOTIDE SEQUENCE</scope>
    <source>
        <strain evidence="6">DAOMC 236416</strain>
    </source>
</reference>
<dbReference type="CDD" id="cd18809">
    <property type="entry name" value="SF1_C_RecD"/>
    <property type="match status" value="1"/>
</dbReference>
<protein>
    <recommendedName>
        <fullName evidence="1">ATP-dependent DNA helicase</fullName>
        <ecNumber evidence="1">5.6.2.3</ecNumber>
    </recommendedName>
</protein>
<sequence length="1986" mass="219850">MSIPFDHFHPVPTADLRSTATHYFPKQGFARLNRKDLIELLLKNMIQEEIDHYTHLTRRRSDNPSTRSHELVASVKRRMEARFSNIILTRYFASSVRACDPNLRSMLDRYDIAEVVNSPVSVTSAPSDRDWPQMIPSEGTRASIQQYRQGIQLEVGPTCAVCARRSFTKDVLFQQHVACTRVDASLLDRDCLEITDPHILEQHMDKFQFGHPLIDGLALDKNGVHVQGSSAELDICGECKTSLTGKSTRIPRLALANGNIRGYLPAHLQDLTWLEERLCSKYLASAYVIRLYDLTAPSAPEHRPRVMKGHACSFPLNTISTATKLPWAVGDGGALVSCLVIGPRAPRIDDLKSVFKVRRQKVLDFIKFLQMNFLDYPDFPIDEHNLGQLPEDDVPELLMRNVLYQEHGAVPSLFEAETTGLELHPALNEDDSADDGPPRTFLEHHGMLDVNGTSIPAHERSAAALANATGTGRPDLIIRYGSTFVQEYQNPGLFPGMFPTLFPWGTAGFESKRAVALSFKRQASHLLDLADPAFRRHWSYIFIVANMKQRRAIHLGTSLACKPQDYQRVSKTLQGLDLEFVKEITQKLSRGVPLEALNAEEKKIHQMLKQCDLVSKKVPGSRASMNLARADIRGYVGEYGIFQLFLTLNPSPVHSPVFQIFFGDASTKLELRAPSMPNSNERGLRVADDPVAASDYFHFHIHAVFRFLFGWDARSGQSSEEGGILGPLAAFFLVKEHTMRGQLHGHSLLWLKGGLNPRTLREKMKTDVEFQQRYLEFLDSLIQHHIPHANIVESSTTATTTRFPRQECPPDPDDPAFSTVFQSDHHILGDDVQRHKCRTTCFKGGRTSCRFLYPHDLNPTSHFDAETNSVNLRIRDPMINWHNPSLLVATRHNHDLKSVQSGRSGVAAASYITSYTTKSEETPANQISMIQTVLERMASLGQDATELRALLCRCVMQFGRERQVHAQQAATYVRDLGDTFVSHKTIPMLSGRMVLTAINMHGPVRTGNEVDPHEPTQPSSSPSHSDVADTAMEAMPEPTSLPSVEHEPDTAMESMPETGTVERSMPVDADEAVDPGDDLADAEHLLDDTSSLPLSINGIAHQVEDYLHRGPTLSHLTFYDFVRHCKIWKTPSKPNASHHAMRESHPNFGERCHRYTPDKPLGIPRAIFSSNPRSNGSETHGDAYCVAMLAHFVPFSIISPLKPQDVTYEEAFQRANFSAKALQVMDNWAALSECDDARDAEQLLRRKREAFREHNNDRAATAIVEGQEPGIDNATADLDLETILDKAKKGSAETLNFMATLAASHWFGDNKTANPPLPDDTVTDIHIPSTGPAFTKATKRQWAKQMLEVEAHSKAGAAAPVASTGVLAEALGFAQAAPDTTDGEEFVGPSRPIPALPTKVSQGKDIPPHELIQALIKERGLSASQTLAFKIAARHFFGELSGKSQDPLRMFMHGEAGTGKTVVVRLLRELLERYGKAKQIMFMAPTGKAACAIGGTTQHSAFAIHVQKKGLTHDELVKAQSMKDGANRTRHLQTTFQPVQWLFFDEVSMTSCEMMAEIDQALRIARERPDLAFGGLNVLFAGDLCQLAPVGSAALYSKASLASRASEPATMMELGRAAWLEVDHVVDFTEQKRMQDADMAAALSRLRLRSCTKDDVDLFNERVLRSAKHRDGVTLTGEDNAIVLARTNETVRTLNYQKAVAAAKFGKKELVICAAEDSSTFTMTASRRSALLGYNGNSRTKAGLGRIPIYKGMPVVYRGGNQSVSLGITNGAFASVESWDIKRDKWGHAVAQGVVLRFENAAKLNLEHLGQGCAPIVPTSSTIHIAAIDGQGETEHVKRSQVPIQPGFAMTVHSAQGMTSNGPVVVDLRRGGFDAYVSATRATRKEHLLLVAPVSLAQLNNPGLPKNLKSELRRLQKLAWRTKQEHDHDEWTLDSDHSKKRTRDDADANTSLPAGKRRALGPELSDTDVSPTCPFNHKATSQPVFT</sequence>
<evidence type="ECO:0000313" key="6">
    <source>
        <dbReference type="EMBL" id="KAE8242624.1"/>
    </source>
</evidence>
<comment type="cofactor">
    <cofactor evidence="1">
        <name>Mg(2+)</name>
        <dbReference type="ChEBI" id="CHEBI:18420"/>
    </cofactor>
</comment>
<keyword evidence="1" id="KW-0547">Nucleotide-binding</keyword>
<name>A0A8T8SKJ8_9BASI</name>
<feature type="domain" description="DNA helicase Pif1-like DEAD-box helicase" evidence="3">
    <location>
        <begin position="1445"/>
        <end position="1600"/>
    </location>
</feature>
<accession>A0A8T8SKJ8</accession>
<dbReference type="InterPro" id="IPR027417">
    <property type="entry name" value="P-loop_NTPase"/>
</dbReference>
<dbReference type="Pfam" id="PF05970">
    <property type="entry name" value="PIF1"/>
    <property type="match status" value="1"/>
</dbReference>
<dbReference type="GO" id="GO:0005524">
    <property type="term" value="F:ATP binding"/>
    <property type="evidence" value="ECO:0007669"/>
    <property type="project" value="UniProtKB-KW"/>
</dbReference>
<evidence type="ECO:0000256" key="1">
    <source>
        <dbReference type="RuleBase" id="RU363044"/>
    </source>
</evidence>
<feature type="region of interest" description="Disordered" evidence="2">
    <location>
        <begin position="1004"/>
        <end position="1028"/>
    </location>
</feature>
<keyword evidence="1" id="KW-0234">DNA repair</keyword>
<feature type="domain" description="Helitron helicase-like" evidence="4">
    <location>
        <begin position="529"/>
        <end position="749"/>
    </location>
</feature>
<dbReference type="SUPFAM" id="SSF52540">
    <property type="entry name" value="P-loop containing nucleoside triphosphate hydrolases"/>
    <property type="match status" value="2"/>
</dbReference>
<dbReference type="InterPro" id="IPR025476">
    <property type="entry name" value="Helitron_helicase-like"/>
</dbReference>
<dbReference type="GO" id="GO:0000723">
    <property type="term" value="P:telomere maintenance"/>
    <property type="evidence" value="ECO:0007669"/>
    <property type="project" value="InterPro"/>
</dbReference>
<evidence type="ECO:0000256" key="2">
    <source>
        <dbReference type="SAM" id="MobiDB-lite"/>
    </source>
</evidence>
<gene>
    <name evidence="6" type="ORF">A4X13_0g7084</name>
</gene>
<dbReference type="PANTHER" id="PTHR47642:SF5">
    <property type="entry name" value="ATP-DEPENDENT DNA HELICASE"/>
    <property type="match status" value="1"/>
</dbReference>
<comment type="similarity">
    <text evidence="1">Belongs to the helicase family.</text>
</comment>
<reference evidence="6" key="1">
    <citation type="submission" date="2016-04" db="EMBL/GenBank/DDBJ databases">
        <authorList>
            <person name="Nguyen H.D."/>
            <person name="Samba Siva P."/>
            <person name="Cullis J."/>
            <person name="Levesque C.A."/>
            <person name="Hambleton S."/>
        </authorList>
    </citation>
    <scope>NUCLEOTIDE SEQUENCE</scope>
    <source>
        <strain evidence="6">DAOMC 236416</strain>
    </source>
</reference>
<evidence type="ECO:0000259" key="4">
    <source>
        <dbReference type="Pfam" id="PF14214"/>
    </source>
</evidence>
<feature type="domain" description="DUF6570" evidence="5">
    <location>
        <begin position="249"/>
        <end position="386"/>
    </location>
</feature>
<dbReference type="Pfam" id="PF20209">
    <property type="entry name" value="DUF6570"/>
    <property type="match status" value="1"/>
</dbReference>
<organism evidence="6 7">
    <name type="scientific">Tilletia indica</name>
    <dbReference type="NCBI Taxonomy" id="43049"/>
    <lineage>
        <taxon>Eukaryota</taxon>
        <taxon>Fungi</taxon>
        <taxon>Dikarya</taxon>
        <taxon>Basidiomycota</taxon>
        <taxon>Ustilaginomycotina</taxon>
        <taxon>Exobasidiomycetes</taxon>
        <taxon>Tilletiales</taxon>
        <taxon>Tilletiaceae</taxon>
        <taxon>Tilletia</taxon>
    </lineage>
</organism>
<keyword evidence="7" id="KW-1185">Reference proteome</keyword>
<evidence type="ECO:0000259" key="5">
    <source>
        <dbReference type="Pfam" id="PF20209"/>
    </source>
</evidence>
<dbReference type="EMBL" id="LWDF02000789">
    <property type="protein sequence ID" value="KAE8242624.1"/>
    <property type="molecule type" value="Genomic_DNA"/>
</dbReference>
<dbReference type="Proteomes" id="UP000077521">
    <property type="component" value="Unassembled WGS sequence"/>
</dbReference>
<dbReference type="GO" id="GO:0016787">
    <property type="term" value="F:hydrolase activity"/>
    <property type="evidence" value="ECO:0007669"/>
    <property type="project" value="UniProtKB-KW"/>
</dbReference>